<dbReference type="EMBL" id="JAQNDN010000014">
    <property type="protein sequence ID" value="MDC0671207.1"/>
    <property type="molecule type" value="Genomic_DNA"/>
</dbReference>
<accession>A0ABT5BAQ4</accession>
<reference evidence="1 2" key="1">
    <citation type="submission" date="2022-11" db="EMBL/GenBank/DDBJ databases">
        <title>Minimal conservation of predation-associated metabolite biosynthetic gene clusters underscores biosynthetic potential of Myxococcota including descriptions for ten novel species: Archangium lansinium sp. nov., Myxococcus landrumus sp. nov., Nannocystis bai.</title>
        <authorList>
            <person name="Ahearne A."/>
            <person name="Stevens C."/>
            <person name="Dowd S."/>
        </authorList>
    </citation>
    <scope>NUCLEOTIDE SEQUENCE [LARGE SCALE GENOMIC DNA]</scope>
    <source>
        <strain evidence="1 2">NCELM</strain>
    </source>
</reference>
<keyword evidence="2" id="KW-1185">Reference proteome</keyword>
<dbReference type="Proteomes" id="UP001217838">
    <property type="component" value="Unassembled WGS sequence"/>
</dbReference>
<proteinExistence type="predicted"/>
<name>A0ABT5BAQ4_9BACT</name>
<comment type="caution">
    <text evidence="1">The sequence shown here is derived from an EMBL/GenBank/DDBJ whole genome shotgun (WGS) entry which is preliminary data.</text>
</comment>
<sequence>MTWQEAYDLHDRGLASAHYLERGFRIALTDAGRRWRAGPA</sequence>
<organism evidence="1 2">
    <name type="scientific">Nannocystis radixulma</name>
    <dbReference type="NCBI Taxonomy" id="2995305"/>
    <lineage>
        <taxon>Bacteria</taxon>
        <taxon>Pseudomonadati</taxon>
        <taxon>Myxococcota</taxon>
        <taxon>Polyangia</taxon>
        <taxon>Nannocystales</taxon>
        <taxon>Nannocystaceae</taxon>
        <taxon>Nannocystis</taxon>
    </lineage>
</organism>
<gene>
    <name evidence="1" type="ORF">POL58_25850</name>
</gene>
<evidence type="ECO:0000313" key="2">
    <source>
        <dbReference type="Proteomes" id="UP001217838"/>
    </source>
</evidence>
<protein>
    <submittedName>
        <fullName evidence="1">Uncharacterized protein</fullName>
    </submittedName>
</protein>
<evidence type="ECO:0000313" key="1">
    <source>
        <dbReference type="EMBL" id="MDC0671207.1"/>
    </source>
</evidence>
<dbReference type="RefSeq" id="WP_272001308.1">
    <property type="nucleotide sequence ID" value="NZ_JAQNDN010000014.1"/>
</dbReference>